<name>G7YVC6_CLOSI</name>
<feature type="region of interest" description="Disordered" evidence="1">
    <location>
        <begin position="36"/>
        <end position="63"/>
    </location>
</feature>
<proteinExistence type="predicted"/>
<gene>
    <name evidence="2" type="ORF">CLF_111797</name>
</gene>
<sequence length="220" mass="25041">MKSAIICTVMHSLTPKLWLSTSGKILPCQKQTDTSSVHFAEGQGERQPLNDKNKTGPEELGRKPGPYILIRESVTVADSLLRQVHIINALGTKKVLQPNDYHLSDRYLLTMKRITPKSTSRQRRTDNGERLLQFCADHQLFMVLYANSRNITTARRGLQLTQCLTIDVFGALPEPSENTGSAMLKYVEWYSKEKLTNDSSTWHGLRWLGHVFRIPVDRFS</sequence>
<dbReference type="Proteomes" id="UP000008909">
    <property type="component" value="Unassembled WGS sequence"/>
</dbReference>
<evidence type="ECO:0000313" key="3">
    <source>
        <dbReference type="Proteomes" id="UP000008909"/>
    </source>
</evidence>
<organism evidence="2 3">
    <name type="scientific">Clonorchis sinensis</name>
    <name type="common">Chinese liver fluke</name>
    <dbReference type="NCBI Taxonomy" id="79923"/>
    <lineage>
        <taxon>Eukaryota</taxon>
        <taxon>Metazoa</taxon>
        <taxon>Spiralia</taxon>
        <taxon>Lophotrochozoa</taxon>
        <taxon>Platyhelminthes</taxon>
        <taxon>Trematoda</taxon>
        <taxon>Digenea</taxon>
        <taxon>Opisthorchiida</taxon>
        <taxon>Opisthorchiata</taxon>
        <taxon>Opisthorchiidae</taxon>
        <taxon>Clonorchis</taxon>
    </lineage>
</organism>
<reference key="2">
    <citation type="submission" date="2011-10" db="EMBL/GenBank/DDBJ databases">
        <title>The genome and transcriptome sequence of Clonorchis sinensis provide insights into the carcinogenic liver fluke.</title>
        <authorList>
            <person name="Wang X."/>
            <person name="Huang Y."/>
            <person name="Chen W."/>
            <person name="Liu H."/>
            <person name="Guo L."/>
            <person name="Chen Y."/>
            <person name="Luo F."/>
            <person name="Zhou W."/>
            <person name="Sun J."/>
            <person name="Mao Q."/>
            <person name="Liang P."/>
            <person name="Zhou C."/>
            <person name="Tian Y."/>
            <person name="Men J."/>
            <person name="Lv X."/>
            <person name="Huang L."/>
            <person name="Zhou J."/>
            <person name="Hu Y."/>
            <person name="Li R."/>
            <person name="Zhang F."/>
            <person name="Lei H."/>
            <person name="Li X."/>
            <person name="Hu X."/>
            <person name="Liang C."/>
            <person name="Xu J."/>
            <person name="Wu Z."/>
            <person name="Yu X."/>
        </authorList>
    </citation>
    <scope>NUCLEOTIDE SEQUENCE</scope>
    <source>
        <strain>Henan</strain>
    </source>
</reference>
<dbReference type="EMBL" id="DF144440">
    <property type="protein sequence ID" value="GAA56906.1"/>
    <property type="molecule type" value="Genomic_DNA"/>
</dbReference>
<protein>
    <submittedName>
        <fullName evidence="2">Uncharacterized protein</fullName>
    </submittedName>
</protein>
<feature type="compositionally biased region" description="Basic and acidic residues" evidence="1">
    <location>
        <begin position="48"/>
        <end position="62"/>
    </location>
</feature>
<reference evidence="2" key="1">
    <citation type="journal article" date="2011" name="Genome Biol.">
        <title>The draft genome of the carcinogenic human liver fluke Clonorchis sinensis.</title>
        <authorList>
            <person name="Wang X."/>
            <person name="Chen W."/>
            <person name="Huang Y."/>
            <person name="Sun J."/>
            <person name="Men J."/>
            <person name="Liu H."/>
            <person name="Luo F."/>
            <person name="Guo L."/>
            <person name="Lv X."/>
            <person name="Deng C."/>
            <person name="Zhou C."/>
            <person name="Fan Y."/>
            <person name="Li X."/>
            <person name="Huang L."/>
            <person name="Hu Y."/>
            <person name="Liang C."/>
            <person name="Hu X."/>
            <person name="Xu J."/>
            <person name="Yu X."/>
        </authorList>
    </citation>
    <scope>NUCLEOTIDE SEQUENCE [LARGE SCALE GENOMIC DNA]</scope>
    <source>
        <strain evidence="2">Henan</strain>
    </source>
</reference>
<dbReference type="AlphaFoldDB" id="G7YVC6"/>
<evidence type="ECO:0000313" key="2">
    <source>
        <dbReference type="EMBL" id="GAA56906.1"/>
    </source>
</evidence>
<accession>G7YVC6</accession>
<keyword evidence="3" id="KW-1185">Reference proteome</keyword>
<evidence type="ECO:0000256" key="1">
    <source>
        <dbReference type="SAM" id="MobiDB-lite"/>
    </source>
</evidence>